<evidence type="ECO:0000256" key="1">
    <source>
        <dbReference type="SAM" id="MobiDB-lite"/>
    </source>
</evidence>
<accession>A0AAE3FGU4</accession>
<proteinExistence type="predicted"/>
<organism evidence="3 4">
    <name type="scientific">Candidatus Colimorpha enterica</name>
    <dbReference type="NCBI Taxonomy" id="3083063"/>
    <lineage>
        <taxon>Bacteria</taxon>
        <taxon>Pseudomonadati</taxon>
        <taxon>Bacteroidota</taxon>
        <taxon>Bacteroidia</taxon>
        <taxon>Bacteroidales</taxon>
        <taxon>Candidatus Colimorpha</taxon>
    </lineage>
</organism>
<dbReference type="Proteomes" id="UP001139365">
    <property type="component" value="Unassembled WGS sequence"/>
</dbReference>
<dbReference type="Gene3D" id="3.40.190.10">
    <property type="entry name" value="Periplasmic binding protein-like II"/>
    <property type="match status" value="1"/>
</dbReference>
<feature type="region of interest" description="Disordered" evidence="1">
    <location>
        <begin position="26"/>
        <end position="50"/>
    </location>
</feature>
<evidence type="ECO:0000256" key="2">
    <source>
        <dbReference type="SAM" id="SignalP"/>
    </source>
</evidence>
<sequence length="496" mass="55364">MKHFKKTVSLVLALAFAATAAACAGGGGDKPGNSKGTQSQPTGDNDRLNANDGIEAVDFKGLQYKISISDNQEFEMFSDDTTDTVDAAVYERNMRVEDKYKIEIIPVITTGYSSGAGQLLHEEDIKKSISTGDHAFDTVLMCAWRAGTLIVDGYFRDWNNNIPGVNFAQPWWNSRCNNAFTIDGKLYASVGDISLTTLALAHCYLYNKTMGADKKIDDLYTVVRDGKWTIDYVKQITKDIYTDMNKDGNRGTDDVYGFASGVVTNLDAYLPSFGISLVSADSSGDLTIAIDKDRARVQTALEKVSDLFYNSEGSYISMEHSEYNDRFKMFAEGRVLLTDATVDILSSYCRDMNDSYGVLPYPKFNEEQKDYYSNAHDNFSVLCVANNIENDELVGKVTETLCCETYRTVITAYYDTALKSKYTETDDDEDMLDMIMEGRNYDLAVLFAPSLDRLFYFFRDEIADKSTSVAGSLDSRIMGWRAALMRIEKIYGNLSA</sequence>
<dbReference type="SUPFAM" id="SSF53850">
    <property type="entry name" value="Periplasmic binding protein-like II"/>
    <property type="match status" value="1"/>
</dbReference>
<feature type="signal peptide" evidence="2">
    <location>
        <begin position="1"/>
        <end position="24"/>
    </location>
</feature>
<evidence type="ECO:0000313" key="3">
    <source>
        <dbReference type="EMBL" id="MCI5756156.1"/>
    </source>
</evidence>
<name>A0AAE3FGU4_9BACT</name>
<dbReference type="PROSITE" id="PS51257">
    <property type="entry name" value="PROKAR_LIPOPROTEIN"/>
    <property type="match status" value="1"/>
</dbReference>
<gene>
    <name evidence="3" type="ORF">MR241_07675</name>
</gene>
<dbReference type="EMBL" id="JALEMU010000124">
    <property type="protein sequence ID" value="MCI5756156.1"/>
    <property type="molecule type" value="Genomic_DNA"/>
</dbReference>
<keyword evidence="2" id="KW-0732">Signal</keyword>
<reference evidence="3 4" key="1">
    <citation type="submission" date="2022-03" db="EMBL/GenBank/DDBJ databases">
        <title>Metagenome-assembled genomes from swine fecal metagenomes.</title>
        <authorList>
            <person name="Holman D.B."/>
            <person name="Kommadath A."/>
        </authorList>
    </citation>
    <scope>NUCLEOTIDE SEQUENCE [LARGE SCALE GENOMIC DNA]</scope>
    <source>
        <strain evidence="3">SUG147</strain>
    </source>
</reference>
<protein>
    <recommendedName>
        <fullName evidence="5">Extracellular solute-binding protein family 1</fullName>
    </recommendedName>
</protein>
<feature type="chain" id="PRO_5041970914" description="Extracellular solute-binding protein family 1" evidence="2">
    <location>
        <begin position="25"/>
        <end position="496"/>
    </location>
</feature>
<evidence type="ECO:0008006" key="5">
    <source>
        <dbReference type="Google" id="ProtNLM"/>
    </source>
</evidence>
<evidence type="ECO:0000313" key="4">
    <source>
        <dbReference type="Proteomes" id="UP001139365"/>
    </source>
</evidence>
<dbReference type="AlphaFoldDB" id="A0AAE3FGU4"/>
<comment type="caution">
    <text evidence="3">The sequence shown here is derived from an EMBL/GenBank/DDBJ whole genome shotgun (WGS) entry which is preliminary data.</text>
</comment>